<organism evidence="3 4">
    <name type="scientific">Urbifossiella limnaea</name>
    <dbReference type="NCBI Taxonomy" id="2528023"/>
    <lineage>
        <taxon>Bacteria</taxon>
        <taxon>Pseudomonadati</taxon>
        <taxon>Planctomycetota</taxon>
        <taxon>Planctomycetia</taxon>
        <taxon>Gemmatales</taxon>
        <taxon>Gemmataceae</taxon>
        <taxon>Urbifossiella</taxon>
    </lineage>
</organism>
<name>A0A517XTV0_9BACT</name>
<keyword evidence="1" id="KW-0472">Membrane</keyword>
<keyword evidence="1" id="KW-0812">Transmembrane</keyword>
<dbReference type="AlphaFoldDB" id="A0A517XTV0"/>
<dbReference type="PANTHER" id="PTHR37947:SF1">
    <property type="entry name" value="BLL2462 PROTEIN"/>
    <property type="match status" value="1"/>
</dbReference>
<evidence type="ECO:0000256" key="1">
    <source>
        <dbReference type="SAM" id="Phobius"/>
    </source>
</evidence>
<gene>
    <name evidence="3" type="ORF">ETAA1_29040</name>
</gene>
<dbReference type="KEGG" id="uli:ETAA1_29040"/>
<accession>A0A517XTV0</accession>
<dbReference type="PANTHER" id="PTHR37947">
    <property type="entry name" value="BLL2462 PROTEIN"/>
    <property type="match status" value="1"/>
</dbReference>
<dbReference type="RefSeq" id="WP_202920882.1">
    <property type="nucleotide sequence ID" value="NZ_CP036273.1"/>
</dbReference>
<evidence type="ECO:0000259" key="2">
    <source>
        <dbReference type="PROSITE" id="PS50234"/>
    </source>
</evidence>
<dbReference type="Proteomes" id="UP000319576">
    <property type="component" value="Chromosome"/>
</dbReference>
<dbReference type="InterPro" id="IPR002035">
    <property type="entry name" value="VWF_A"/>
</dbReference>
<keyword evidence="1" id="KW-1133">Transmembrane helix</keyword>
<proteinExistence type="predicted"/>
<dbReference type="SUPFAM" id="SSF53300">
    <property type="entry name" value="vWA-like"/>
    <property type="match status" value="1"/>
</dbReference>
<protein>
    <submittedName>
        <fullName evidence="3">von Willebrand factor type A domain protein</fullName>
    </submittedName>
</protein>
<dbReference type="Gene3D" id="3.40.50.410">
    <property type="entry name" value="von Willebrand factor, type A domain"/>
    <property type="match status" value="1"/>
</dbReference>
<feature type="transmembrane region" description="Helical" evidence="1">
    <location>
        <begin position="76"/>
        <end position="94"/>
    </location>
</feature>
<feature type="transmembrane region" description="Helical" evidence="1">
    <location>
        <begin position="25"/>
        <end position="44"/>
    </location>
</feature>
<sequence>MTALPTGLAGLLADAREFLLGIRFAHPELLLALLVFPVFAALNAHAARRRRRESDAVGRPAAVAGLLTKPRVVRRWVGLAYPLAWVALVLGLAGPRWGRSDEPGIAVGRDVVLVLDLSRSMLATDLSTGITRWEAGRNGLHDLLDAVRRRGGHRVAVIVFAARPKVVVPLTTDYDHAAAVLDEIDGRHLPPDIRPAPDATSGTRIGAALLLALATHDPRFPGAQDIILVSDGDDPAGTTDLEWRRGSDAARALRIPVHTVGIGDPSEAGVPLFLDGEPLEFQPREDLPPDWVRTRLQEEPLRQIAAETGGKYVAARKDTPRLGEFFRAAVEPNPSRTVSEDSVPQPKDRAAWFLAAALGLFVVGWLRGR</sequence>
<dbReference type="EMBL" id="CP036273">
    <property type="protein sequence ID" value="QDU20941.1"/>
    <property type="molecule type" value="Genomic_DNA"/>
</dbReference>
<evidence type="ECO:0000313" key="3">
    <source>
        <dbReference type="EMBL" id="QDU20941.1"/>
    </source>
</evidence>
<dbReference type="PROSITE" id="PS50234">
    <property type="entry name" value="VWFA"/>
    <property type="match status" value="1"/>
</dbReference>
<reference evidence="3 4" key="1">
    <citation type="submission" date="2019-02" db="EMBL/GenBank/DDBJ databases">
        <title>Deep-cultivation of Planctomycetes and their phenomic and genomic characterization uncovers novel biology.</title>
        <authorList>
            <person name="Wiegand S."/>
            <person name="Jogler M."/>
            <person name="Boedeker C."/>
            <person name="Pinto D."/>
            <person name="Vollmers J."/>
            <person name="Rivas-Marin E."/>
            <person name="Kohn T."/>
            <person name="Peeters S.H."/>
            <person name="Heuer A."/>
            <person name="Rast P."/>
            <person name="Oberbeckmann S."/>
            <person name="Bunk B."/>
            <person name="Jeske O."/>
            <person name="Meyerdierks A."/>
            <person name="Storesund J.E."/>
            <person name="Kallscheuer N."/>
            <person name="Luecker S."/>
            <person name="Lage O.M."/>
            <person name="Pohl T."/>
            <person name="Merkel B.J."/>
            <person name="Hornburger P."/>
            <person name="Mueller R.-W."/>
            <person name="Bruemmer F."/>
            <person name="Labrenz M."/>
            <person name="Spormann A.M."/>
            <person name="Op den Camp H."/>
            <person name="Overmann J."/>
            <person name="Amann R."/>
            <person name="Jetten M.S.M."/>
            <person name="Mascher T."/>
            <person name="Medema M.H."/>
            <person name="Devos D.P."/>
            <person name="Kaster A.-K."/>
            <person name="Ovreas L."/>
            <person name="Rohde M."/>
            <person name="Galperin M.Y."/>
            <person name="Jogler C."/>
        </authorList>
    </citation>
    <scope>NUCLEOTIDE SEQUENCE [LARGE SCALE GENOMIC DNA]</scope>
    <source>
        <strain evidence="3 4">ETA_A1</strain>
    </source>
</reference>
<keyword evidence="4" id="KW-1185">Reference proteome</keyword>
<dbReference type="Pfam" id="PF13519">
    <property type="entry name" value="VWA_2"/>
    <property type="match status" value="1"/>
</dbReference>
<feature type="domain" description="VWFA" evidence="2">
    <location>
        <begin position="110"/>
        <end position="330"/>
    </location>
</feature>
<dbReference type="InterPro" id="IPR036465">
    <property type="entry name" value="vWFA_dom_sf"/>
</dbReference>
<evidence type="ECO:0000313" key="4">
    <source>
        <dbReference type="Proteomes" id="UP000319576"/>
    </source>
</evidence>
<dbReference type="SMART" id="SM00327">
    <property type="entry name" value="VWA"/>
    <property type="match status" value="1"/>
</dbReference>